<comment type="caution">
    <text evidence="5">The sequence shown here is derived from an EMBL/GenBank/DDBJ whole genome shotgun (WGS) entry which is preliminary data.</text>
</comment>
<evidence type="ECO:0000256" key="3">
    <source>
        <dbReference type="RuleBase" id="RU003476"/>
    </source>
</evidence>
<evidence type="ECO:0000256" key="1">
    <source>
        <dbReference type="ARBA" id="ARBA00005582"/>
    </source>
</evidence>
<dbReference type="InterPro" id="IPR000086">
    <property type="entry name" value="NUDIX_hydrolase_dom"/>
</dbReference>
<keyword evidence="6" id="KW-1185">Reference proteome</keyword>
<dbReference type="GO" id="GO:0016787">
    <property type="term" value="F:hydrolase activity"/>
    <property type="evidence" value="ECO:0007669"/>
    <property type="project" value="UniProtKB-KW"/>
</dbReference>
<dbReference type="CDD" id="cd18873">
    <property type="entry name" value="NUDIX_NadM_like"/>
    <property type="match status" value="1"/>
</dbReference>
<dbReference type="InterPro" id="IPR020084">
    <property type="entry name" value="NUDIX_hydrolase_CS"/>
</dbReference>
<dbReference type="Proteomes" id="UP001501447">
    <property type="component" value="Unassembled WGS sequence"/>
</dbReference>
<comment type="similarity">
    <text evidence="1 3">Belongs to the Nudix hydrolase family.</text>
</comment>
<sequence length="141" mass="15239">MTENTSEMVHYTADVVAVRPDGRALFIERGWDPFKGHKALPGGHVDPGEGPEQAAARELLEETGVRVAPADLTYLGRWDAPGRDPRGHYVTYAYMARVPADTTAQSGTDAVAVQWLPLETPGSLAFDHGEIVQAASRLASR</sequence>
<dbReference type="InterPro" id="IPR015797">
    <property type="entry name" value="NUDIX_hydrolase-like_dom_sf"/>
</dbReference>
<dbReference type="PRINTS" id="PR00502">
    <property type="entry name" value="NUDIXFAMILY"/>
</dbReference>
<dbReference type="PROSITE" id="PS51462">
    <property type="entry name" value="NUDIX"/>
    <property type="match status" value="1"/>
</dbReference>
<dbReference type="SUPFAM" id="SSF55811">
    <property type="entry name" value="Nudix"/>
    <property type="match status" value="1"/>
</dbReference>
<gene>
    <name evidence="5" type="ORF">GCM10009863_51400</name>
</gene>
<proteinExistence type="inferred from homology"/>
<dbReference type="PANTHER" id="PTHR43736:SF1">
    <property type="entry name" value="DIHYDRONEOPTERIN TRIPHOSPHATE DIPHOSPHATASE"/>
    <property type="match status" value="1"/>
</dbReference>
<protein>
    <submittedName>
        <fullName evidence="5">NUDIX hydrolase</fullName>
    </submittedName>
</protein>
<evidence type="ECO:0000313" key="6">
    <source>
        <dbReference type="Proteomes" id="UP001501447"/>
    </source>
</evidence>
<feature type="domain" description="Nudix hydrolase" evidence="4">
    <location>
        <begin position="8"/>
        <end position="139"/>
    </location>
</feature>
<dbReference type="PROSITE" id="PS00893">
    <property type="entry name" value="NUDIX_BOX"/>
    <property type="match status" value="1"/>
</dbReference>
<accession>A0ABN3QLX6</accession>
<dbReference type="Pfam" id="PF00293">
    <property type="entry name" value="NUDIX"/>
    <property type="match status" value="1"/>
</dbReference>
<dbReference type="PANTHER" id="PTHR43736">
    <property type="entry name" value="ADP-RIBOSE PYROPHOSPHATASE"/>
    <property type="match status" value="1"/>
</dbReference>
<reference evidence="5 6" key="1">
    <citation type="journal article" date="2019" name="Int. J. Syst. Evol. Microbiol.">
        <title>The Global Catalogue of Microorganisms (GCM) 10K type strain sequencing project: providing services to taxonomists for standard genome sequencing and annotation.</title>
        <authorList>
            <consortium name="The Broad Institute Genomics Platform"/>
            <consortium name="The Broad Institute Genome Sequencing Center for Infectious Disease"/>
            <person name="Wu L."/>
            <person name="Ma J."/>
        </authorList>
    </citation>
    <scope>NUCLEOTIDE SEQUENCE [LARGE SCALE GENOMIC DNA]</scope>
    <source>
        <strain evidence="5 6">JCM 16373</strain>
    </source>
</reference>
<name>A0ABN3QLX6_9ACTN</name>
<dbReference type="EMBL" id="BAAARJ010000018">
    <property type="protein sequence ID" value="GAA2629733.1"/>
    <property type="molecule type" value="Genomic_DNA"/>
</dbReference>
<organism evidence="5 6">
    <name type="scientific">Streptomyces axinellae</name>
    <dbReference type="NCBI Taxonomy" id="552788"/>
    <lineage>
        <taxon>Bacteria</taxon>
        <taxon>Bacillati</taxon>
        <taxon>Actinomycetota</taxon>
        <taxon>Actinomycetes</taxon>
        <taxon>Kitasatosporales</taxon>
        <taxon>Streptomycetaceae</taxon>
        <taxon>Streptomyces</taxon>
    </lineage>
</organism>
<dbReference type="Gene3D" id="3.90.79.10">
    <property type="entry name" value="Nucleoside Triphosphate Pyrophosphohydrolase"/>
    <property type="match status" value="1"/>
</dbReference>
<dbReference type="RefSeq" id="WP_344568898.1">
    <property type="nucleotide sequence ID" value="NZ_BAAARJ010000018.1"/>
</dbReference>
<keyword evidence="2 3" id="KW-0378">Hydrolase</keyword>
<evidence type="ECO:0000256" key="2">
    <source>
        <dbReference type="ARBA" id="ARBA00022801"/>
    </source>
</evidence>
<evidence type="ECO:0000259" key="4">
    <source>
        <dbReference type="PROSITE" id="PS51462"/>
    </source>
</evidence>
<dbReference type="InterPro" id="IPR020476">
    <property type="entry name" value="Nudix_hydrolase"/>
</dbReference>
<evidence type="ECO:0000313" key="5">
    <source>
        <dbReference type="EMBL" id="GAA2629733.1"/>
    </source>
</evidence>